<dbReference type="SMART" id="SM00563">
    <property type="entry name" value="PlsC"/>
    <property type="match status" value="1"/>
</dbReference>
<evidence type="ECO:0000313" key="11">
    <source>
        <dbReference type="Proteomes" id="UP000516437"/>
    </source>
</evidence>
<evidence type="ECO:0000256" key="2">
    <source>
        <dbReference type="ARBA" id="ARBA00004728"/>
    </source>
</evidence>
<protein>
    <recommendedName>
        <fullName evidence="5">1-acylglycerol-3-phosphate O-acyltransferase</fullName>
        <ecNumber evidence="5">2.3.1.51</ecNumber>
    </recommendedName>
</protein>
<organism evidence="10 11">
    <name type="scientific">Morella rubra</name>
    <name type="common">Chinese bayberry</name>
    <dbReference type="NCBI Taxonomy" id="262757"/>
    <lineage>
        <taxon>Eukaryota</taxon>
        <taxon>Viridiplantae</taxon>
        <taxon>Streptophyta</taxon>
        <taxon>Embryophyta</taxon>
        <taxon>Tracheophyta</taxon>
        <taxon>Spermatophyta</taxon>
        <taxon>Magnoliopsida</taxon>
        <taxon>eudicotyledons</taxon>
        <taxon>Gunneridae</taxon>
        <taxon>Pentapetalae</taxon>
        <taxon>rosids</taxon>
        <taxon>fabids</taxon>
        <taxon>Fagales</taxon>
        <taxon>Myricaceae</taxon>
        <taxon>Morella</taxon>
    </lineage>
</organism>
<comment type="similarity">
    <text evidence="4">Belongs to the 1-acyl-sn-glycerol-3-phosphate acyltransferase family.</text>
</comment>
<keyword evidence="8" id="KW-1133">Transmembrane helix</keyword>
<dbReference type="SUPFAM" id="SSF69593">
    <property type="entry name" value="Glycerol-3-phosphate (1)-acyltransferase"/>
    <property type="match status" value="1"/>
</dbReference>
<comment type="catalytic activity">
    <reaction evidence="1">
        <text>a 1-acyl-sn-glycero-3-phosphate + an acyl-CoA = a 1,2-diacyl-sn-glycero-3-phosphate + CoA</text>
        <dbReference type="Rhea" id="RHEA:19709"/>
        <dbReference type="ChEBI" id="CHEBI:57287"/>
        <dbReference type="ChEBI" id="CHEBI:57970"/>
        <dbReference type="ChEBI" id="CHEBI:58342"/>
        <dbReference type="ChEBI" id="CHEBI:58608"/>
        <dbReference type="EC" id="2.3.1.51"/>
    </reaction>
</comment>
<comment type="pathway">
    <text evidence="3">Lipid metabolism.</text>
</comment>
<keyword evidence="6 10" id="KW-0808">Transferase</keyword>
<dbReference type="OrthoDB" id="189226at2759"/>
<keyword evidence="8" id="KW-0812">Transmembrane</keyword>
<dbReference type="EMBL" id="RXIC02000021">
    <property type="protein sequence ID" value="KAB1220532.1"/>
    <property type="molecule type" value="Genomic_DNA"/>
</dbReference>
<dbReference type="Pfam" id="PF16076">
    <property type="entry name" value="Acyltransf_C"/>
    <property type="match status" value="1"/>
</dbReference>
<evidence type="ECO:0000256" key="8">
    <source>
        <dbReference type="SAM" id="Phobius"/>
    </source>
</evidence>
<dbReference type="GO" id="GO:0016024">
    <property type="term" value="P:CDP-diacylglycerol biosynthetic process"/>
    <property type="evidence" value="ECO:0007669"/>
    <property type="project" value="UniProtKB-UniPathway"/>
</dbReference>
<dbReference type="PANTHER" id="PTHR10983:SF16">
    <property type="entry name" value="LYSOCARDIOLIPIN ACYLTRANSFERASE 1"/>
    <property type="match status" value="1"/>
</dbReference>
<evidence type="ECO:0000256" key="4">
    <source>
        <dbReference type="ARBA" id="ARBA00008655"/>
    </source>
</evidence>
<evidence type="ECO:0000259" key="9">
    <source>
        <dbReference type="SMART" id="SM00563"/>
    </source>
</evidence>
<keyword evidence="11" id="KW-1185">Reference proteome</keyword>
<dbReference type="CDD" id="cd07990">
    <property type="entry name" value="LPLAT_LCLAT1-like"/>
    <property type="match status" value="1"/>
</dbReference>
<evidence type="ECO:0000256" key="6">
    <source>
        <dbReference type="ARBA" id="ARBA00022679"/>
    </source>
</evidence>
<dbReference type="EC" id="2.3.1.51" evidence="5"/>
<dbReference type="GO" id="GO:0003841">
    <property type="term" value="F:1-acylglycerol-3-phosphate O-acyltransferase activity"/>
    <property type="evidence" value="ECO:0007669"/>
    <property type="project" value="UniProtKB-EC"/>
</dbReference>
<name>A0A6A1W5K3_9ROSI</name>
<feature type="domain" description="Phospholipid/glycerol acyltransferase" evidence="9">
    <location>
        <begin position="100"/>
        <end position="214"/>
    </location>
</feature>
<feature type="transmembrane region" description="Helical" evidence="8">
    <location>
        <begin position="318"/>
        <end position="337"/>
    </location>
</feature>
<accession>A0A6A1W5K3</accession>
<evidence type="ECO:0000313" key="10">
    <source>
        <dbReference type="EMBL" id="KAB1220532.1"/>
    </source>
</evidence>
<comment type="caution">
    <text evidence="10">The sequence shown here is derived from an EMBL/GenBank/DDBJ whole genome shotgun (WGS) entry which is preliminary data.</text>
</comment>
<reference evidence="10 11" key="1">
    <citation type="journal article" date="2019" name="Plant Biotechnol. J.">
        <title>The red bayberry genome and genetic basis of sex determination.</title>
        <authorList>
            <person name="Jia H.M."/>
            <person name="Jia H.J."/>
            <person name="Cai Q.L."/>
            <person name="Wang Y."/>
            <person name="Zhao H.B."/>
            <person name="Yang W.F."/>
            <person name="Wang G.Y."/>
            <person name="Li Y.H."/>
            <person name="Zhan D.L."/>
            <person name="Shen Y.T."/>
            <person name="Niu Q.F."/>
            <person name="Chang L."/>
            <person name="Qiu J."/>
            <person name="Zhao L."/>
            <person name="Xie H.B."/>
            <person name="Fu W.Y."/>
            <person name="Jin J."/>
            <person name="Li X.W."/>
            <person name="Jiao Y."/>
            <person name="Zhou C.C."/>
            <person name="Tu T."/>
            <person name="Chai C.Y."/>
            <person name="Gao J.L."/>
            <person name="Fan L.J."/>
            <person name="van de Weg E."/>
            <person name="Wang J.Y."/>
            <person name="Gao Z.S."/>
        </authorList>
    </citation>
    <scope>NUCLEOTIDE SEQUENCE [LARGE SCALE GENOMIC DNA]</scope>
    <source>
        <tissue evidence="10">Leaves</tissue>
    </source>
</reference>
<comment type="pathway">
    <text evidence="2">Phospholipid metabolism; CDP-diacylglycerol biosynthesis; CDP-diacylglycerol from sn-glycerol 3-phosphate: step 2/3.</text>
</comment>
<dbReference type="AlphaFoldDB" id="A0A6A1W5K3"/>
<keyword evidence="7 10" id="KW-0012">Acyltransferase</keyword>
<sequence>MEVHGPLRSDDRLKHRPLTPIRFLRGLTCLVVFLSTAFMFLVYFAPVAAGVLRLVSLPYSRKASSFLFGMWLALWPFLFEKVNGTKLFFSGDIVPERERALLISNHRTEVDWMYLWDLALRKGCLGHIKYILKSSLMKMPVLGWGFHALEFIAVERKWETDEPILRDVLSTFKNHQDPLWLVVFPEGTDFSKEKCEKSQKFAAEAKLPMLSNVLLPKTRGFCVCLEALRGSLDAVYDVSIAYKHQCPSFLDNAFGVDPSEVHIHVRRIPVDVIPASASESSAWLMNAFQLKDQLLLYFKTQGHFPDQVTEGELSTLKCLINVAVVISLTAIFAYLTFSSSIWFKTYVGLACLYLASATYFKFQPQPVFGFVKAMFDSKNLKSE</sequence>
<dbReference type="UniPathway" id="UPA00557">
    <property type="reaction ID" value="UER00613"/>
</dbReference>
<gene>
    <name evidence="10" type="ORF">CJ030_MR3G015785</name>
</gene>
<dbReference type="InterPro" id="IPR032098">
    <property type="entry name" value="Acyltransf_C"/>
</dbReference>
<dbReference type="Proteomes" id="UP000516437">
    <property type="component" value="Chromosome 3"/>
</dbReference>
<evidence type="ECO:0000256" key="5">
    <source>
        <dbReference type="ARBA" id="ARBA00013211"/>
    </source>
</evidence>
<feature type="transmembrane region" description="Helical" evidence="8">
    <location>
        <begin position="63"/>
        <end position="79"/>
    </location>
</feature>
<dbReference type="PANTHER" id="PTHR10983">
    <property type="entry name" value="1-ACYLGLYCEROL-3-PHOSPHATE ACYLTRANSFERASE-RELATED"/>
    <property type="match status" value="1"/>
</dbReference>
<evidence type="ECO:0000256" key="7">
    <source>
        <dbReference type="ARBA" id="ARBA00023315"/>
    </source>
</evidence>
<evidence type="ECO:0000256" key="3">
    <source>
        <dbReference type="ARBA" id="ARBA00005189"/>
    </source>
</evidence>
<proteinExistence type="inferred from homology"/>
<dbReference type="InterPro" id="IPR002123">
    <property type="entry name" value="Plipid/glycerol_acylTrfase"/>
</dbReference>
<dbReference type="GO" id="GO:0012505">
    <property type="term" value="C:endomembrane system"/>
    <property type="evidence" value="ECO:0007669"/>
    <property type="project" value="TreeGrafter"/>
</dbReference>
<feature type="transmembrane region" description="Helical" evidence="8">
    <location>
        <begin position="21"/>
        <end position="43"/>
    </location>
</feature>
<keyword evidence="8" id="KW-0472">Membrane</keyword>
<evidence type="ECO:0000256" key="1">
    <source>
        <dbReference type="ARBA" id="ARBA00001141"/>
    </source>
</evidence>
<dbReference type="Pfam" id="PF01553">
    <property type="entry name" value="Acyltransferase"/>
    <property type="match status" value="1"/>
</dbReference>